<comment type="similarity">
    <text evidence="2">Belongs to the PpiC/parvulin rotamase family.</text>
</comment>
<evidence type="ECO:0000256" key="1">
    <source>
        <dbReference type="ARBA" id="ARBA00000971"/>
    </source>
</evidence>
<dbReference type="SUPFAM" id="SSF109998">
    <property type="entry name" value="Triger factor/SurA peptide-binding domain-like"/>
    <property type="match status" value="1"/>
</dbReference>
<reference evidence="8 9" key="1">
    <citation type="submission" date="2024-03" db="EMBL/GenBank/DDBJ databases">
        <title>Complete Genome Sequence and Annotation of Ignatzschineria larvae DSM 13226.</title>
        <authorList>
            <person name="Cantrell E."/>
            <person name="Burcham Z.M."/>
        </authorList>
    </citation>
    <scope>NUCLEOTIDE SEQUENCE [LARGE SCALE GENOMIC DNA]</scope>
    <source>
        <strain evidence="8 9">DSM 13226</strain>
    </source>
</reference>
<dbReference type="Gene3D" id="3.10.50.40">
    <property type="match status" value="1"/>
</dbReference>
<evidence type="ECO:0000256" key="2">
    <source>
        <dbReference type="ARBA" id="ARBA00007656"/>
    </source>
</evidence>
<comment type="catalytic activity">
    <reaction evidence="1">
        <text>[protein]-peptidylproline (omega=180) = [protein]-peptidylproline (omega=0)</text>
        <dbReference type="Rhea" id="RHEA:16237"/>
        <dbReference type="Rhea" id="RHEA-COMP:10747"/>
        <dbReference type="Rhea" id="RHEA-COMP:10748"/>
        <dbReference type="ChEBI" id="CHEBI:83833"/>
        <dbReference type="ChEBI" id="CHEBI:83834"/>
        <dbReference type="EC" id="5.2.1.8"/>
    </reaction>
</comment>
<protein>
    <recommendedName>
        <fullName evidence="3">peptidylprolyl isomerase</fullName>
        <ecNumber evidence="3">5.2.1.8</ecNumber>
    </recommendedName>
</protein>
<feature type="signal peptide" evidence="6">
    <location>
        <begin position="1"/>
        <end position="23"/>
    </location>
</feature>
<dbReference type="PANTHER" id="PTHR47245">
    <property type="entry name" value="PEPTIDYLPROLYL ISOMERASE"/>
    <property type="match status" value="1"/>
</dbReference>
<evidence type="ECO:0000313" key="9">
    <source>
        <dbReference type="Proteomes" id="UP001449178"/>
    </source>
</evidence>
<sequence>MRKLFKTTLLTTALMGAFSMAVAQQPAATTAAPAVAEESVYVFQDPVATIDGREVSKSEFENFLLLSQGVEANAVENEALAKQLVLLLGTQEALAKEATKRGLDKDKDYQMKVKLIGDLFLSDLLFQDMLAKGEISDAEIKAQYEAAVSQLEKQEYEASHILVETAEEAQAIIDAINKEQTPEAKKALFAKDAKEKSLDTATAERDGSIGGWFRLSMMDPSFGEALKTMKKGEMSQKPVQSQFGYHVIVLDDVRDLDIKPYADLDEATKLQLAQPLFQEYVNKVQQGVKVELPAEKK</sequence>
<dbReference type="RefSeq" id="WP_026878143.1">
    <property type="nucleotide sequence ID" value="NZ_AZOD01000002.1"/>
</dbReference>
<feature type="chain" id="PRO_5045624720" description="peptidylprolyl isomerase" evidence="6">
    <location>
        <begin position="24"/>
        <end position="297"/>
    </location>
</feature>
<keyword evidence="6" id="KW-0732">Signal</keyword>
<dbReference type="InterPro" id="IPR046357">
    <property type="entry name" value="PPIase_dom_sf"/>
</dbReference>
<dbReference type="GO" id="GO:0003755">
    <property type="term" value="F:peptidyl-prolyl cis-trans isomerase activity"/>
    <property type="evidence" value="ECO:0007669"/>
    <property type="project" value="UniProtKB-EC"/>
</dbReference>
<dbReference type="SUPFAM" id="SSF54534">
    <property type="entry name" value="FKBP-like"/>
    <property type="match status" value="1"/>
</dbReference>
<evidence type="ECO:0000259" key="7">
    <source>
        <dbReference type="PROSITE" id="PS50198"/>
    </source>
</evidence>
<evidence type="ECO:0000256" key="5">
    <source>
        <dbReference type="PROSITE-ProRule" id="PRU00278"/>
    </source>
</evidence>
<organism evidence="8 9">
    <name type="scientific">Ignatzschineria larvae DSM 13226</name>
    <dbReference type="NCBI Taxonomy" id="1111732"/>
    <lineage>
        <taxon>Bacteria</taxon>
        <taxon>Pseudomonadati</taxon>
        <taxon>Pseudomonadota</taxon>
        <taxon>Gammaproteobacteria</taxon>
        <taxon>Cardiobacteriales</taxon>
        <taxon>Ignatzschineriaceae</taxon>
        <taxon>Ignatzschineria</taxon>
    </lineage>
</organism>
<dbReference type="Gene3D" id="1.10.8.1040">
    <property type="match status" value="1"/>
</dbReference>
<gene>
    <name evidence="8" type="ORF">WMO13_08305</name>
</gene>
<dbReference type="EC" id="5.2.1.8" evidence="3"/>
<proteinExistence type="inferred from homology"/>
<dbReference type="PROSITE" id="PS50198">
    <property type="entry name" value="PPIC_PPIASE_2"/>
    <property type="match status" value="1"/>
</dbReference>
<feature type="domain" description="PpiC" evidence="7">
    <location>
        <begin position="153"/>
        <end position="252"/>
    </location>
</feature>
<evidence type="ECO:0000256" key="3">
    <source>
        <dbReference type="ARBA" id="ARBA00013194"/>
    </source>
</evidence>
<dbReference type="InterPro" id="IPR050245">
    <property type="entry name" value="PrsA_foldase"/>
</dbReference>
<accession>A0ABZ3BXW4</accession>
<dbReference type="Proteomes" id="UP001449178">
    <property type="component" value="Chromosome"/>
</dbReference>
<dbReference type="InterPro" id="IPR000297">
    <property type="entry name" value="PPIase_PpiC"/>
</dbReference>
<dbReference type="EMBL" id="CP150637">
    <property type="protein sequence ID" value="WZW87360.1"/>
    <property type="molecule type" value="Genomic_DNA"/>
</dbReference>
<keyword evidence="5 8" id="KW-0413">Isomerase</keyword>
<dbReference type="InterPro" id="IPR027304">
    <property type="entry name" value="Trigger_fact/SurA_dom_sf"/>
</dbReference>
<dbReference type="Pfam" id="PF00639">
    <property type="entry name" value="Rotamase"/>
    <property type="match status" value="1"/>
</dbReference>
<keyword evidence="4 5" id="KW-0697">Rotamase</keyword>
<evidence type="ECO:0000313" key="8">
    <source>
        <dbReference type="EMBL" id="WZW87360.1"/>
    </source>
</evidence>
<dbReference type="PANTHER" id="PTHR47245:SF2">
    <property type="entry name" value="PEPTIDYL-PROLYL CIS-TRANS ISOMERASE HP_0175-RELATED"/>
    <property type="match status" value="1"/>
</dbReference>
<evidence type="ECO:0000256" key="4">
    <source>
        <dbReference type="ARBA" id="ARBA00023110"/>
    </source>
</evidence>
<name>A0ABZ3BXW4_9GAMM</name>
<keyword evidence="9" id="KW-1185">Reference proteome</keyword>
<evidence type="ECO:0000256" key="6">
    <source>
        <dbReference type="SAM" id="SignalP"/>
    </source>
</evidence>